<accession>A0A6H0TQA7</accession>
<reference evidence="2" key="1">
    <citation type="submission" date="2019-02" db="EMBL/GenBank/DDBJ databases">
        <title>Structural and Functional analysis of Lanthipeptide from Bacillus thuringiensis serovar andalousiensis B23193.</title>
        <authorList>
            <person name="Andreeva J.V."/>
            <person name="Grigoreva A."/>
        </authorList>
    </citation>
    <scope>NUCLEOTIDE SEQUENCE [LARGE SCALE GENOMIC DNA]</scope>
    <source>
        <strain evidence="2">B23193</strain>
    </source>
</reference>
<name>A0A6H0TQA7_BACTU</name>
<evidence type="ECO:0000313" key="1">
    <source>
        <dbReference type="EMBL" id="QIW22505.1"/>
    </source>
</evidence>
<dbReference type="RefSeq" id="WP_172555990.1">
    <property type="nucleotide sequence ID" value="NZ_CP035727.2"/>
</dbReference>
<evidence type="ECO:0000313" key="2">
    <source>
        <dbReference type="Proteomes" id="UP000501374"/>
    </source>
</evidence>
<organism evidence="1 2">
    <name type="scientific">Bacillus thuringiensis serovar andalousiensis</name>
    <dbReference type="NCBI Taxonomy" id="257985"/>
    <lineage>
        <taxon>Bacteria</taxon>
        <taxon>Bacillati</taxon>
        <taxon>Bacillota</taxon>
        <taxon>Bacilli</taxon>
        <taxon>Bacillales</taxon>
        <taxon>Bacillaceae</taxon>
        <taxon>Bacillus</taxon>
        <taxon>Bacillus cereus group</taxon>
    </lineage>
</organism>
<proteinExistence type="predicted"/>
<dbReference type="EMBL" id="CP035727">
    <property type="protein sequence ID" value="QIW22505.1"/>
    <property type="molecule type" value="Genomic_DNA"/>
</dbReference>
<sequence length="211" mass="23513">MTISKNYLAMSHHFNSMESVLRTISIKMPAAADGFEDFKVDGSALRHMGVTIESIANQFNFISQAIISGKLNAIYGNFMLISYLVEGCSFQLKHFGLSLKSQQHHIVPMCGANNPRRPVAENGFLLESISNLLYALSNHLDKDHVDLEKSLKLSATDIKTFTNVIGGYRKAMEDSNLWLAGEYLLNASENLEKVGKSFLEVSNTCEELFKL</sequence>
<dbReference type="AlphaFoldDB" id="A0A6H0TQA7"/>
<protein>
    <submittedName>
        <fullName evidence="1">Uncharacterized protein</fullName>
    </submittedName>
</protein>
<dbReference type="Proteomes" id="UP000501374">
    <property type="component" value="Chromosome"/>
</dbReference>
<gene>
    <name evidence="1" type="ORF">EVG22_31670</name>
</gene>